<gene>
    <name evidence="1" type="ORF">NCTC10821_04109</name>
</gene>
<dbReference type="EMBL" id="UGQT01000001">
    <property type="protein sequence ID" value="STZ60569.1"/>
    <property type="molecule type" value="Genomic_DNA"/>
</dbReference>
<dbReference type="OrthoDB" id="3482508at2"/>
<dbReference type="Proteomes" id="UP000254978">
    <property type="component" value="Unassembled WGS sequence"/>
</dbReference>
<evidence type="ECO:0000313" key="1">
    <source>
        <dbReference type="EMBL" id="STZ60569.1"/>
    </source>
</evidence>
<proteinExistence type="predicted"/>
<sequence>MTQKSRFPSFAGLAVAATGVSHFVKPELFESITAPAFPDNTRRAIYINGGIETAIGLGLLSTKTRKAALFGGLGYVAYLGINGARNR</sequence>
<keyword evidence="2" id="KW-1185">Reference proteome</keyword>
<protein>
    <submittedName>
        <fullName evidence="1">Membrane protein</fullName>
    </submittedName>
</protein>
<evidence type="ECO:0000313" key="2">
    <source>
        <dbReference type="Proteomes" id="UP000254978"/>
    </source>
</evidence>
<reference evidence="1 2" key="1">
    <citation type="submission" date="2018-06" db="EMBL/GenBank/DDBJ databases">
        <authorList>
            <consortium name="Pathogen Informatics"/>
            <person name="Doyle S."/>
        </authorList>
    </citation>
    <scope>NUCLEOTIDE SEQUENCE [LARGE SCALE GENOMIC DNA]</scope>
    <source>
        <strain evidence="1 2">NCTC10821</strain>
    </source>
</reference>
<dbReference type="RefSeq" id="WP_068918609.1">
    <property type="nucleotide sequence ID" value="NZ_AP022600.1"/>
</dbReference>
<dbReference type="AlphaFoldDB" id="A0A378TIH9"/>
<accession>A0A378TIH9</accession>
<name>A0A378TIH9_9MYCO</name>
<organism evidence="1 2">
    <name type="scientific">Mycolicibacterium tokaiense</name>
    <dbReference type="NCBI Taxonomy" id="39695"/>
    <lineage>
        <taxon>Bacteria</taxon>
        <taxon>Bacillati</taxon>
        <taxon>Actinomycetota</taxon>
        <taxon>Actinomycetes</taxon>
        <taxon>Mycobacteriales</taxon>
        <taxon>Mycobacteriaceae</taxon>
        <taxon>Mycolicibacterium</taxon>
    </lineage>
</organism>